<organism evidence="3 4">
    <name type="scientific">Aggregatimonas sangjinii</name>
    <dbReference type="NCBI Taxonomy" id="2583587"/>
    <lineage>
        <taxon>Bacteria</taxon>
        <taxon>Pseudomonadati</taxon>
        <taxon>Bacteroidota</taxon>
        <taxon>Flavobacteriia</taxon>
        <taxon>Flavobacteriales</taxon>
        <taxon>Flavobacteriaceae</taxon>
        <taxon>Aggregatimonas</taxon>
    </lineage>
</organism>
<evidence type="ECO:0000313" key="4">
    <source>
        <dbReference type="Proteomes" id="UP000310017"/>
    </source>
</evidence>
<name>A0A5B7SWT7_9FLAO</name>
<dbReference type="AlphaFoldDB" id="A0A5B7SWT7"/>
<reference evidence="3 4" key="1">
    <citation type="submission" date="2019-05" db="EMBL/GenBank/DDBJ databases">
        <title>Genome sequencing of F202Z8.</title>
        <authorList>
            <person name="Kwon Y.M."/>
        </authorList>
    </citation>
    <scope>NUCLEOTIDE SEQUENCE [LARGE SCALE GENOMIC DNA]</scope>
    <source>
        <strain evidence="3 4">F202Z8</strain>
    </source>
</reference>
<dbReference type="Pfam" id="PF00144">
    <property type="entry name" value="Beta-lactamase"/>
    <property type="match status" value="1"/>
</dbReference>
<feature type="domain" description="Beta-lactamase-related" evidence="2">
    <location>
        <begin position="61"/>
        <end position="376"/>
    </location>
</feature>
<evidence type="ECO:0000313" key="3">
    <source>
        <dbReference type="EMBL" id="QCX01411.1"/>
    </source>
</evidence>
<dbReference type="KEGG" id="asag:FGM00_15325"/>
<sequence>MKSIDSCNIQFFQSSFRENRTMELKLSSLLLFLLTFSGVVSCQSQDNLGNFISNECDSLLRNGEIKSLSVGVIKNGKIYKFHKGKLTNGKSPSKHTLYEIASLTKTFTGTLLAKAILDKKVGLDDDIRKYLPESYPNLEFNGQPITFRSLVTHTSGLPNMFPNRPEIFENPDWDELPFRINELQTGFTEKQFLEELHQVKLDTVSGYKFSYSNSGANLLGLCLERMYKNPYEDLVKNHILKPLEMENTYVGISNNNSQFLAKGLNVKGIEMPARAEKELNAEGGIISTLDDMIKYMQFGLDTNNPLIQISHQELFDGKYGDFENGLFWQIFKNGEKARKIFQNGGAFGTSSWMTLLPETNTGVFIITNVSGPEVHQKLSILADKIIEHAE</sequence>
<keyword evidence="4" id="KW-1185">Reference proteome</keyword>
<evidence type="ECO:0000259" key="2">
    <source>
        <dbReference type="Pfam" id="PF00144"/>
    </source>
</evidence>
<dbReference type="PANTHER" id="PTHR22935">
    <property type="entry name" value="PENICILLIN-BINDING PROTEIN"/>
    <property type="match status" value="1"/>
</dbReference>
<dbReference type="EMBL" id="CP040710">
    <property type="protein sequence ID" value="QCX01411.1"/>
    <property type="molecule type" value="Genomic_DNA"/>
</dbReference>
<dbReference type="PANTHER" id="PTHR22935:SF95">
    <property type="entry name" value="BETA-LACTAMASE-LIKE 1-RELATED"/>
    <property type="match status" value="1"/>
</dbReference>
<evidence type="ECO:0000256" key="1">
    <source>
        <dbReference type="ARBA" id="ARBA00038473"/>
    </source>
</evidence>
<dbReference type="InterPro" id="IPR001466">
    <property type="entry name" value="Beta-lactam-related"/>
</dbReference>
<proteinExistence type="inferred from homology"/>
<protein>
    <submittedName>
        <fullName evidence="3">Beta-lactamase family protein</fullName>
    </submittedName>
</protein>
<dbReference type="InterPro" id="IPR012338">
    <property type="entry name" value="Beta-lactam/transpept-like"/>
</dbReference>
<dbReference type="Gene3D" id="3.40.710.10">
    <property type="entry name" value="DD-peptidase/beta-lactamase superfamily"/>
    <property type="match status" value="1"/>
</dbReference>
<comment type="similarity">
    <text evidence="1">Belongs to the beta-lactamase family.</text>
</comment>
<dbReference type="OrthoDB" id="9793489at2"/>
<gene>
    <name evidence="3" type="ORF">FGM00_15325</name>
</gene>
<dbReference type="Proteomes" id="UP000310017">
    <property type="component" value="Chromosome"/>
</dbReference>
<dbReference type="InterPro" id="IPR051478">
    <property type="entry name" value="Beta-lactamase-like_AB/R"/>
</dbReference>
<dbReference type="SUPFAM" id="SSF56601">
    <property type="entry name" value="beta-lactamase/transpeptidase-like"/>
    <property type="match status" value="1"/>
</dbReference>
<accession>A0A5B7SWT7</accession>